<dbReference type="AlphaFoldDB" id="A0A7I9YFM8"/>
<feature type="transmembrane region" description="Helical" evidence="1">
    <location>
        <begin position="125"/>
        <end position="145"/>
    </location>
</feature>
<dbReference type="EMBL" id="BLKY01000001">
    <property type="protein sequence ID" value="GFG87486.1"/>
    <property type="molecule type" value="Genomic_DNA"/>
</dbReference>
<feature type="transmembrane region" description="Helical" evidence="1">
    <location>
        <begin position="12"/>
        <end position="36"/>
    </location>
</feature>
<evidence type="ECO:0000313" key="3">
    <source>
        <dbReference type="Proteomes" id="UP000465305"/>
    </source>
</evidence>
<accession>A0A7I9YFM8</accession>
<feature type="transmembrane region" description="Helical" evidence="1">
    <location>
        <begin position="157"/>
        <end position="176"/>
    </location>
</feature>
<name>A0A7I9YFM8_MYCAL</name>
<comment type="caution">
    <text evidence="2">The sequence shown here is derived from an EMBL/GenBank/DDBJ whole genome shotgun (WGS) entry which is preliminary data.</text>
</comment>
<evidence type="ECO:0000256" key="1">
    <source>
        <dbReference type="SAM" id="Phobius"/>
    </source>
</evidence>
<reference evidence="2 3" key="1">
    <citation type="journal article" date="2019" name="Emerg. Microbes Infect.">
        <title>Comprehensive subspecies identification of 175 nontuberculous mycobacteria species based on 7547 genomic profiles.</title>
        <authorList>
            <person name="Matsumoto Y."/>
            <person name="Kinjo T."/>
            <person name="Motooka D."/>
            <person name="Nabeya D."/>
            <person name="Jung N."/>
            <person name="Uechi K."/>
            <person name="Horii T."/>
            <person name="Iida T."/>
            <person name="Fujita J."/>
            <person name="Nakamura S."/>
        </authorList>
    </citation>
    <scope>NUCLEOTIDE SEQUENCE [LARGE SCALE GENOMIC DNA]</scope>
    <source>
        <strain evidence="2 3">JCM 30723</strain>
    </source>
</reference>
<feature type="transmembrane region" description="Helical" evidence="1">
    <location>
        <begin position="48"/>
        <end position="68"/>
    </location>
</feature>
<dbReference type="RefSeq" id="WP_083036676.1">
    <property type="nucleotide sequence ID" value="NZ_BLKY01000001.1"/>
</dbReference>
<sequence>MGVLVWFAPWAVYWVLAGNAPLSIAALVALTVAVAVMVGDRESSARPLGVGAVATFAVLAVLAVLPLANWAQRWALPLSFAALFAVLLTSTLLGKSVVADVAKSDLPEAVVQTELFAPVVNRLTWIWLATLAAMSVSAAIPPVAVSDATLHHPGSPLTYLCYWVIPFGILAVAAVASRILVDRMTAGFGDAVRKTSFVAFVDLEIDQLYYLAQEHANREVGPGQEAYNVTVGAKGTALVGDETRVSWPSTYKVRQLSR</sequence>
<feature type="transmembrane region" description="Helical" evidence="1">
    <location>
        <begin position="74"/>
        <end position="94"/>
    </location>
</feature>
<keyword evidence="1" id="KW-0812">Transmembrane</keyword>
<protein>
    <submittedName>
        <fullName evidence="2">Uncharacterized protein</fullName>
    </submittedName>
</protein>
<dbReference type="Proteomes" id="UP000465305">
    <property type="component" value="Unassembled WGS sequence"/>
</dbReference>
<keyword evidence="1" id="KW-0472">Membrane</keyword>
<evidence type="ECO:0000313" key="2">
    <source>
        <dbReference type="EMBL" id="GFG87486.1"/>
    </source>
</evidence>
<organism evidence="2 3">
    <name type="scientific">Mycolicibacter algericus</name>
    <name type="common">Mycobacterium algericum</name>
    <dbReference type="NCBI Taxonomy" id="1288388"/>
    <lineage>
        <taxon>Bacteria</taxon>
        <taxon>Bacillati</taxon>
        <taxon>Actinomycetota</taxon>
        <taxon>Actinomycetes</taxon>
        <taxon>Mycobacteriales</taxon>
        <taxon>Mycobacteriaceae</taxon>
        <taxon>Mycolicibacter</taxon>
    </lineage>
</organism>
<proteinExistence type="predicted"/>
<keyword evidence="1" id="KW-1133">Transmembrane helix</keyword>
<gene>
    <name evidence="2" type="ORF">MALGJ_41620</name>
</gene>